<feature type="region of interest" description="Disordered" evidence="16">
    <location>
        <begin position="1863"/>
        <end position="1887"/>
    </location>
</feature>
<dbReference type="InterPro" id="IPR016039">
    <property type="entry name" value="Thiolase-like"/>
</dbReference>
<evidence type="ECO:0000256" key="16">
    <source>
        <dbReference type="SAM" id="MobiDB-lite"/>
    </source>
</evidence>
<dbReference type="GO" id="GO:0004315">
    <property type="term" value="F:3-oxoacyl-[acyl-carrier-protein] synthase activity"/>
    <property type="evidence" value="ECO:0007669"/>
    <property type="project" value="InterPro"/>
</dbReference>
<feature type="transmembrane region" description="Helical" evidence="17">
    <location>
        <begin position="2266"/>
        <end position="2286"/>
    </location>
</feature>
<keyword evidence="12" id="KW-0443">Lipid metabolism</keyword>
<reference evidence="20 21" key="1">
    <citation type="journal article" date="2024" name="Nat. Commun.">
        <title>Phylogenomics reveals the evolutionary origins of lichenization in chlorophyte algae.</title>
        <authorList>
            <person name="Puginier C."/>
            <person name="Libourel C."/>
            <person name="Otte J."/>
            <person name="Skaloud P."/>
            <person name="Haon M."/>
            <person name="Grisel S."/>
            <person name="Petersen M."/>
            <person name="Berrin J.G."/>
            <person name="Delaux P.M."/>
            <person name="Dal Grande F."/>
            <person name="Keller J."/>
        </authorList>
    </citation>
    <scope>NUCLEOTIDE SEQUENCE [LARGE SCALE GENOMIC DNA]</scope>
    <source>
        <strain evidence="20 21">SAG 245.80</strain>
    </source>
</reference>
<dbReference type="InterPro" id="IPR014030">
    <property type="entry name" value="Ketoacyl_synth_N"/>
</dbReference>
<dbReference type="SUPFAM" id="SSF52151">
    <property type="entry name" value="FabD/lysophospholipase-like"/>
    <property type="match status" value="1"/>
</dbReference>
<gene>
    <name evidence="20" type="ORF">WJX81_002923</name>
</gene>
<dbReference type="SMART" id="SM00827">
    <property type="entry name" value="PKS_AT"/>
    <property type="match status" value="1"/>
</dbReference>
<keyword evidence="11" id="KW-0520">NAD</keyword>
<sequence length="2419" mass="256369">MRDGETFAASMCNPPFFETLEEAGRNPATAFGGTVAEMVCPGGERAFVLRMVQDSLALQGRVHWYTSMVGKKATLREVRAALAKLRCPALRTTELCQGRTSRWALAWSWAADAGAAAAPLPRGKGAAAAAAKAAAAAAVGGRVRRRVTFSEAPGLFVVTASVPADCTDSVARRFDVLVAEINFRHYGPARGPGGSPQDSGGHRGAFLQVSRAQRMDPQLRKLLEVAYEAWLDSGINHLALRGSERVGVYVGCCGSELHAQWLSDIKEITGYEQTGCTLSMFANRLSFFFDFKGPSKAVDTACSSSFVALNDAVADLQRGRVDYAMVGGSSALFRPATTVAFHQLHMVSQDGACKSFDASANGYARAEGVAVVVLKRAGLAGVPWAAPREPYAQIVGCDTNNDGFTEKGITFPSGEAQSELGTKVCAAAGVERAEVVYVEAHGTGTVVGDAQELAAIDRMYGAGAGRSAHAPLLIGSVKSNMGHCEGCSGLAALIKVCLAYEHGVLPANLHFTQPNPNSASLNAGILKVVAEALPWQGGMVAISNFGFGGSNVHCLVSGRARKAPAPAAPPAAPCPVPAAEGAPTAAALDPTVVIPIVARTTEGAKELLRIIESHGAAAGELAAPLKQLANAQAGELKKLGVRGTIANNVAKFEAAKTGQSPPVWFVFSGNGSQWPRMAAELTPALAMAGLSAVQVGLVDLLREEYGVAPGRASPSGLMAAVGLAAGDADARLAKDGLAGSVVVGCDNSPANVTLSGALASTRWASHTIRPRWTRFGAELRAELEAVLPAPKARSKTWLSTCYALDTEDPAAVLCGPEYHVQSYVSRVRFVEACAAIPADALLAGGGPARAAALAAAPESRHAAVREQLRATCGTRWCPGTTPRTTSCRPYSTYAGGKGSGLFEKTYDLGGEHEFLVDHNVDGRVLMPATSYVVTAWEAAAAAAEKPVAEFPAAFGDVAIHQAVVATRGQKVTLAVQLAPAGKFYVLHGGDLICEGYAPSEAAEQAEPDWEYGALETVEAAQFYNAVSRTGIQYGPHFRMVRRTNIAPDTAAQLRWDRCFIRLLDGMLQHLQGYLAATLLPVFAAWEGELPGHLQKEDVFFAAPEHILARMVRDVLATGDVAETLKDVMPAIVQHPEHDRLYLEDAFTSHHISASALDVLLDTCLQNIPSGFRVCEVGAGTGGLTRDAFPTLDVDNNCEILQYTATDISNVWAPRLLESINTTKLQFKVWDLNKPAPEEVGRDYHLVLASNVLHTAADMASTLAHVAEVLAPGGFLCFYDFTDVTPALFWGLSEQCWGFQDERDFSLWCSLPRWQRLLADAGFEQVMVRKDAIDGSALFLYRKAERERPARPLFLSAPPSDATESAIDGWLKEYREKLAEVGGMSDRNPHADGKETGGVVEVTVKAGLDSATPTPTQAAHDPSPSFEPRRLWLHASLASSPGAFGFYRTARTEPLGDNLRVLLDYDAPDAIPPVTGVPQPLSDVDRMLARSEPMDLAINVFQNGVWGTLRNNAVPLGEMCQKPLADMPNGAHMEIGTYGDLATMHWVQNEPWAADVLDCRVTYGALNFKDVMLAYGKLSRELMAGGYSQGRLGFEFSGTLPAPGGAPSAPPRRVMGVARQAIATSVGVPQYLVWDVPEAWSLKDAATVPVAYLTAYYSLLMRAGMRAGQSVLVHSGTGAVGLAAIRIAHFRGCEVFTTCGSAGKRAFLQQTFPWLNDAHIGDSRSTSFEATVLEQTGGRGVDMALNSLADDKLQATVRCLAPHGQLLEIGKYDILKNTPLGMRPLHNNISFQGIDLDSLFKGVMQDQVWEMHALLAEGMRSGEVAPLPWTVYARSKMQDAFRYLASGVHMGKVLIQIADTEGALQRSGPPPAEAAPAGAPDLAPAAPEQDPPVKAIFTARCDRSYIITGGLGGFGLALAAWLVAKGAGHIVLTSKRGMRTGEQAKAVRKLERAGARVTVSTLDVVDAGEARQLLALAGEGAPVAGVFHLAMYLDDRLLASQTGESWNKVVRPKALGAWNLDAATRDLAAMEHFVCFSSVVAMLGNAGQANYGFGNLACSQLCRFRCQQGLPGLSVGWGPVGNVGFVVDNSDSLMFKRVFQLTQQQPIDECLALLGDCMVADLAGRAVEPVVSICRTTVTDLSAAGEQAGGLVAAVLGMLGLEEKDVADGDTLESLGMDSMQVAEIRARLQRALGRPIPLEEVGALTVARMREVEAEAGLTPAPKAEIAAEGGDEAGAAEAEAGPAQPAQGETALSFAQTLPRVGRSALGGAAAALLAVALALSWRWTAAYGPLAALPGVLLGLCAALLALAGWAVAEHVLPLTAPLTRPAPESIPALARNIVTAHAMVRLWATKALHAVLDWVVGRPLYLVDFHCFAIPQRLIKTHAQLEEAVAGSKDRAFISKPSQDFLRRVVQTSERL</sequence>
<dbReference type="Pfam" id="PF08659">
    <property type="entry name" value="KR"/>
    <property type="match status" value="1"/>
</dbReference>
<dbReference type="Pfam" id="PF13602">
    <property type="entry name" value="ADH_zinc_N_2"/>
    <property type="match status" value="1"/>
</dbReference>
<dbReference type="PANTHER" id="PTHR43775:SF7">
    <property type="entry name" value="FATTY ACID SYNTHASE"/>
    <property type="match status" value="1"/>
</dbReference>
<dbReference type="GO" id="GO:0031177">
    <property type="term" value="F:phosphopantetheine binding"/>
    <property type="evidence" value="ECO:0007669"/>
    <property type="project" value="InterPro"/>
</dbReference>
<evidence type="ECO:0000256" key="14">
    <source>
        <dbReference type="ARBA" id="ARBA00023268"/>
    </source>
</evidence>
<evidence type="ECO:0000256" key="6">
    <source>
        <dbReference type="ARBA" id="ARBA00022679"/>
    </source>
</evidence>
<dbReference type="InterPro" id="IPR006162">
    <property type="entry name" value="Ppantetheine_attach_site"/>
</dbReference>
<dbReference type="SUPFAM" id="SSF53335">
    <property type="entry name" value="S-adenosyl-L-methionine-dependent methyltransferases"/>
    <property type="match status" value="1"/>
</dbReference>
<evidence type="ECO:0000256" key="7">
    <source>
        <dbReference type="ARBA" id="ARBA00022801"/>
    </source>
</evidence>
<dbReference type="InterPro" id="IPR018201">
    <property type="entry name" value="Ketoacyl_synth_AS"/>
</dbReference>
<dbReference type="Pfam" id="PF16197">
    <property type="entry name" value="KAsynt_C_assoc"/>
    <property type="match status" value="1"/>
</dbReference>
<evidence type="ECO:0000256" key="10">
    <source>
        <dbReference type="ARBA" id="ARBA00023002"/>
    </source>
</evidence>
<dbReference type="InterPro" id="IPR029063">
    <property type="entry name" value="SAM-dependent_MTases_sf"/>
</dbReference>
<comment type="catalytic activity">
    <reaction evidence="15">
        <text>acetyl-CoA + n malonyl-CoA + 2n NADPH + 2n H(+) = a long-chain fatty acid + (n+1) CoA + n CO2 + 2n NADP(+).</text>
        <dbReference type="EC" id="2.3.1.85"/>
    </reaction>
</comment>
<dbReference type="InterPro" id="IPR020841">
    <property type="entry name" value="PKS_Beta-ketoAc_synthase_dom"/>
</dbReference>
<evidence type="ECO:0000256" key="3">
    <source>
        <dbReference type="ARBA" id="ARBA00022450"/>
    </source>
</evidence>
<dbReference type="InterPro" id="IPR049552">
    <property type="entry name" value="PKS_DH_N"/>
</dbReference>
<dbReference type="Gene3D" id="1.10.1200.10">
    <property type="entry name" value="ACP-like"/>
    <property type="match status" value="1"/>
</dbReference>
<dbReference type="InterPro" id="IPR036291">
    <property type="entry name" value="NAD(P)-bd_dom_sf"/>
</dbReference>
<dbReference type="Gene3D" id="3.40.50.150">
    <property type="entry name" value="Vaccinia Virus protein VP39"/>
    <property type="match status" value="2"/>
</dbReference>
<organism evidence="20 21">
    <name type="scientific">Elliptochloris bilobata</name>
    <dbReference type="NCBI Taxonomy" id="381761"/>
    <lineage>
        <taxon>Eukaryota</taxon>
        <taxon>Viridiplantae</taxon>
        <taxon>Chlorophyta</taxon>
        <taxon>core chlorophytes</taxon>
        <taxon>Trebouxiophyceae</taxon>
        <taxon>Trebouxiophyceae incertae sedis</taxon>
        <taxon>Elliptochloris clade</taxon>
        <taxon>Elliptochloris</taxon>
    </lineage>
</organism>
<evidence type="ECO:0000256" key="1">
    <source>
        <dbReference type="ARBA" id="ARBA00012873"/>
    </source>
</evidence>
<dbReference type="Pfam" id="PF05971">
    <property type="entry name" value="Methyltransf_10"/>
    <property type="match status" value="1"/>
</dbReference>
<dbReference type="InterPro" id="IPR016035">
    <property type="entry name" value="Acyl_Trfase/lysoPLipase"/>
</dbReference>
<dbReference type="InterPro" id="IPR013968">
    <property type="entry name" value="PKS_KR"/>
</dbReference>
<accession>A0AAW1QUN9</accession>
<keyword evidence="14" id="KW-0511">Multifunctional enzyme</keyword>
<keyword evidence="13" id="KW-0275">Fatty acid biosynthesis</keyword>
<dbReference type="PROSITE" id="PS52004">
    <property type="entry name" value="KS3_2"/>
    <property type="match status" value="1"/>
</dbReference>
<dbReference type="GO" id="GO:0004312">
    <property type="term" value="F:fatty acid synthase activity"/>
    <property type="evidence" value="ECO:0007669"/>
    <property type="project" value="UniProtKB-EC"/>
</dbReference>
<dbReference type="SMART" id="SM00826">
    <property type="entry name" value="PKS_DH"/>
    <property type="match status" value="1"/>
</dbReference>
<dbReference type="InterPro" id="IPR010286">
    <property type="entry name" value="METTL16/RlmF"/>
</dbReference>
<dbReference type="Gene3D" id="3.40.50.720">
    <property type="entry name" value="NAD(P)-binding Rossmann-like Domain"/>
    <property type="match status" value="1"/>
</dbReference>
<feature type="transmembrane region" description="Helical" evidence="17">
    <location>
        <begin position="2292"/>
        <end position="2315"/>
    </location>
</feature>
<dbReference type="CDD" id="cd05195">
    <property type="entry name" value="enoyl_red"/>
    <property type="match status" value="1"/>
</dbReference>
<dbReference type="SMART" id="SM00823">
    <property type="entry name" value="PKS_PP"/>
    <property type="match status" value="1"/>
</dbReference>
<evidence type="ECO:0000259" key="18">
    <source>
        <dbReference type="PROSITE" id="PS50075"/>
    </source>
</evidence>
<dbReference type="InterPro" id="IPR050091">
    <property type="entry name" value="PKS_NRPS_Biosynth_Enz"/>
</dbReference>
<keyword evidence="8" id="KW-0276">Fatty acid metabolism</keyword>
<keyword evidence="17" id="KW-0812">Transmembrane</keyword>
<dbReference type="InterPro" id="IPR020807">
    <property type="entry name" value="PKS_DH"/>
</dbReference>
<evidence type="ECO:0000256" key="11">
    <source>
        <dbReference type="ARBA" id="ARBA00023027"/>
    </source>
</evidence>
<feature type="domain" description="Carrier" evidence="18">
    <location>
        <begin position="2141"/>
        <end position="2223"/>
    </location>
</feature>
<dbReference type="EMBL" id="JALJOU010000076">
    <property type="protein sequence ID" value="KAK9825175.1"/>
    <property type="molecule type" value="Genomic_DNA"/>
</dbReference>
<evidence type="ECO:0000256" key="9">
    <source>
        <dbReference type="ARBA" id="ARBA00022857"/>
    </source>
</evidence>
<dbReference type="InterPro" id="IPR011032">
    <property type="entry name" value="GroES-like_sf"/>
</dbReference>
<keyword evidence="10" id="KW-0560">Oxidoreductase</keyword>
<dbReference type="Pfam" id="PF21089">
    <property type="entry name" value="PKS_DH_N"/>
    <property type="match status" value="1"/>
</dbReference>
<evidence type="ECO:0000259" key="19">
    <source>
        <dbReference type="PROSITE" id="PS52004"/>
    </source>
</evidence>
<dbReference type="InterPro" id="IPR042104">
    <property type="entry name" value="PKS_dehydratase_sf"/>
</dbReference>
<keyword evidence="3" id="KW-0596">Phosphopantetheine</keyword>
<dbReference type="EC" id="2.3.1.85" evidence="1"/>
<keyword evidence="6" id="KW-0808">Transferase</keyword>
<evidence type="ECO:0000256" key="17">
    <source>
        <dbReference type="SAM" id="Phobius"/>
    </source>
</evidence>
<keyword evidence="9" id="KW-0521">NADP</keyword>
<dbReference type="Pfam" id="PF08242">
    <property type="entry name" value="Methyltransf_12"/>
    <property type="match status" value="1"/>
</dbReference>
<evidence type="ECO:0000313" key="21">
    <source>
        <dbReference type="Proteomes" id="UP001445335"/>
    </source>
</evidence>
<keyword evidence="21" id="KW-1185">Reference proteome</keyword>
<evidence type="ECO:0000256" key="4">
    <source>
        <dbReference type="ARBA" id="ARBA00022516"/>
    </source>
</evidence>
<feature type="domain" description="Ketosynthase family 3 (KS3)" evidence="19">
    <location>
        <begin position="131"/>
        <end position="558"/>
    </location>
</feature>
<feature type="region of interest" description="Disordered" evidence="16">
    <location>
        <begin position="2220"/>
        <end position="2249"/>
    </location>
</feature>
<dbReference type="InterPro" id="IPR036736">
    <property type="entry name" value="ACP-like_sf"/>
</dbReference>
<dbReference type="Gene3D" id="3.40.366.10">
    <property type="entry name" value="Malonyl-Coenzyme A Acyl Carrier Protein, domain 2"/>
    <property type="match status" value="1"/>
</dbReference>
<evidence type="ECO:0000256" key="13">
    <source>
        <dbReference type="ARBA" id="ARBA00023160"/>
    </source>
</evidence>
<dbReference type="SUPFAM" id="SSF53901">
    <property type="entry name" value="Thiolase-like"/>
    <property type="match status" value="2"/>
</dbReference>
<comment type="caution">
    <text evidence="20">The sequence shown here is derived from an EMBL/GenBank/DDBJ whole genome shotgun (WGS) entry which is preliminary data.</text>
</comment>
<dbReference type="FunFam" id="3.40.50.720:FF:000209">
    <property type="entry name" value="Polyketide synthase Pks12"/>
    <property type="match status" value="1"/>
</dbReference>
<dbReference type="Gene3D" id="3.90.180.10">
    <property type="entry name" value="Medium-chain alcohol dehydrogenases, catalytic domain"/>
    <property type="match status" value="1"/>
</dbReference>
<evidence type="ECO:0000256" key="15">
    <source>
        <dbReference type="ARBA" id="ARBA00044883"/>
    </source>
</evidence>
<dbReference type="InterPro" id="IPR020806">
    <property type="entry name" value="PKS_PP-bd"/>
</dbReference>
<dbReference type="InterPro" id="IPR014031">
    <property type="entry name" value="Ketoacyl_synth_C"/>
</dbReference>
<name>A0AAW1QUN9_9CHLO</name>
<dbReference type="SUPFAM" id="SSF47336">
    <property type="entry name" value="ACP-like"/>
    <property type="match status" value="1"/>
</dbReference>
<dbReference type="InterPro" id="IPR057326">
    <property type="entry name" value="KR_dom"/>
</dbReference>
<dbReference type="PROSITE" id="PS50075">
    <property type="entry name" value="CARRIER"/>
    <property type="match status" value="1"/>
</dbReference>
<evidence type="ECO:0000256" key="5">
    <source>
        <dbReference type="ARBA" id="ARBA00022553"/>
    </source>
</evidence>
<dbReference type="Pfam" id="PF00109">
    <property type="entry name" value="ketoacyl-synt"/>
    <property type="match status" value="1"/>
</dbReference>
<proteinExistence type="predicted"/>
<keyword evidence="5" id="KW-0597">Phosphoprotein</keyword>
<dbReference type="Gene3D" id="3.30.70.250">
    <property type="entry name" value="Malonyl-CoA ACP transacylase, ACP-binding"/>
    <property type="match status" value="1"/>
</dbReference>
<dbReference type="Proteomes" id="UP001445335">
    <property type="component" value="Unassembled WGS sequence"/>
</dbReference>
<keyword evidence="17" id="KW-0472">Membrane</keyword>
<dbReference type="Gene3D" id="3.40.47.10">
    <property type="match status" value="1"/>
</dbReference>
<dbReference type="InterPro" id="IPR020843">
    <property type="entry name" value="ER"/>
</dbReference>
<evidence type="ECO:0000256" key="8">
    <source>
        <dbReference type="ARBA" id="ARBA00022832"/>
    </source>
</evidence>
<dbReference type="Gene3D" id="3.30.70.3290">
    <property type="match status" value="1"/>
</dbReference>
<dbReference type="Pfam" id="PF00550">
    <property type="entry name" value="PP-binding"/>
    <property type="match status" value="1"/>
</dbReference>
<feature type="compositionally biased region" description="Low complexity" evidence="16">
    <location>
        <begin position="2224"/>
        <end position="2249"/>
    </location>
</feature>
<dbReference type="InterPro" id="IPR013217">
    <property type="entry name" value="Methyltransf_12"/>
</dbReference>
<evidence type="ECO:0000256" key="2">
    <source>
        <dbReference type="ARBA" id="ARBA00018769"/>
    </source>
</evidence>
<dbReference type="Pfam" id="PF02801">
    <property type="entry name" value="Ketoacyl-synt_C"/>
    <property type="match status" value="1"/>
</dbReference>
<dbReference type="InterPro" id="IPR009081">
    <property type="entry name" value="PP-bd_ACP"/>
</dbReference>
<dbReference type="PROSITE" id="PS00012">
    <property type="entry name" value="PHOSPHOPANTETHEINE"/>
    <property type="match status" value="1"/>
</dbReference>
<dbReference type="GO" id="GO:0006633">
    <property type="term" value="P:fatty acid biosynthetic process"/>
    <property type="evidence" value="ECO:0007669"/>
    <property type="project" value="UniProtKB-KW"/>
</dbReference>
<dbReference type="SMART" id="SM00829">
    <property type="entry name" value="PKS_ER"/>
    <property type="match status" value="1"/>
</dbReference>
<dbReference type="CDD" id="cd02440">
    <property type="entry name" value="AdoMet_MTases"/>
    <property type="match status" value="1"/>
</dbReference>
<dbReference type="PROSITE" id="PS00606">
    <property type="entry name" value="KS3_1"/>
    <property type="match status" value="1"/>
</dbReference>
<dbReference type="GO" id="GO:0008168">
    <property type="term" value="F:methyltransferase activity"/>
    <property type="evidence" value="ECO:0007669"/>
    <property type="project" value="InterPro"/>
</dbReference>
<dbReference type="CDD" id="cd00833">
    <property type="entry name" value="PKS"/>
    <property type="match status" value="1"/>
</dbReference>
<dbReference type="GO" id="GO:0016491">
    <property type="term" value="F:oxidoreductase activity"/>
    <property type="evidence" value="ECO:0007669"/>
    <property type="project" value="UniProtKB-KW"/>
</dbReference>
<dbReference type="InterPro" id="IPR014043">
    <property type="entry name" value="Acyl_transferase_dom"/>
</dbReference>
<dbReference type="PANTHER" id="PTHR43775">
    <property type="entry name" value="FATTY ACID SYNTHASE"/>
    <property type="match status" value="1"/>
</dbReference>
<dbReference type="InterPro" id="IPR032821">
    <property type="entry name" value="PKS_assoc"/>
</dbReference>
<keyword evidence="17" id="KW-1133">Transmembrane helix</keyword>
<protein>
    <recommendedName>
        <fullName evidence="2">Fatty acid synthase</fullName>
        <ecNumber evidence="1">2.3.1.85</ecNumber>
    </recommendedName>
</protein>
<dbReference type="SMART" id="SM00825">
    <property type="entry name" value="PKS_KS"/>
    <property type="match status" value="1"/>
</dbReference>
<dbReference type="Gene3D" id="3.10.129.110">
    <property type="entry name" value="Polyketide synthase dehydratase"/>
    <property type="match status" value="1"/>
</dbReference>
<feature type="compositionally biased region" description="Low complexity" evidence="16">
    <location>
        <begin position="1873"/>
        <end position="1886"/>
    </location>
</feature>
<dbReference type="SUPFAM" id="SSF50129">
    <property type="entry name" value="GroES-like"/>
    <property type="match status" value="1"/>
</dbReference>
<keyword evidence="4" id="KW-0444">Lipid biosynthesis</keyword>
<dbReference type="InterPro" id="IPR001227">
    <property type="entry name" value="Ac_transferase_dom_sf"/>
</dbReference>
<evidence type="ECO:0000313" key="20">
    <source>
        <dbReference type="EMBL" id="KAK9825175.1"/>
    </source>
</evidence>
<dbReference type="GO" id="GO:0016787">
    <property type="term" value="F:hydrolase activity"/>
    <property type="evidence" value="ECO:0007669"/>
    <property type="project" value="UniProtKB-KW"/>
</dbReference>
<dbReference type="Gene3D" id="1.10.287.1960">
    <property type="match status" value="1"/>
</dbReference>
<keyword evidence="7" id="KW-0378">Hydrolase</keyword>
<dbReference type="SMART" id="SM00822">
    <property type="entry name" value="PKS_KR"/>
    <property type="match status" value="1"/>
</dbReference>
<evidence type="ECO:0000256" key="12">
    <source>
        <dbReference type="ARBA" id="ARBA00023098"/>
    </source>
</evidence>
<dbReference type="SUPFAM" id="SSF51735">
    <property type="entry name" value="NAD(P)-binding Rossmann-fold domains"/>
    <property type="match status" value="2"/>
</dbReference>